<name>A0A1G9GZ59_9GAMM</name>
<dbReference type="RefSeq" id="WP_089725799.1">
    <property type="nucleotide sequence ID" value="NZ_FNGI01000001.1"/>
</dbReference>
<keyword evidence="7" id="KW-1185">Reference proteome</keyword>
<feature type="domain" description="HTH gntR-type" evidence="5">
    <location>
        <begin position="27"/>
        <end position="94"/>
    </location>
</feature>
<dbReference type="InterPro" id="IPR000524">
    <property type="entry name" value="Tscrpt_reg_HTH_GntR"/>
</dbReference>
<dbReference type="SMART" id="SM00345">
    <property type="entry name" value="HTH_GNTR"/>
    <property type="match status" value="1"/>
</dbReference>
<dbReference type="InterPro" id="IPR008920">
    <property type="entry name" value="TF_FadR/GntR_C"/>
</dbReference>
<evidence type="ECO:0000256" key="1">
    <source>
        <dbReference type="ARBA" id="ARBA00023015"/>
    </source>
</evidence>
<feature type="region of interest" description="Disordered" evidence="4">
    <location>
        <begin position="1"/>
        <end position="24"/>
    </location>
</feature>
<dbReference type="PANTHER" id="PTHR43537:SF50">
    <property type="entry name" value="TRANSCRIPTIONAL REGULATORY PROTEIN"/>
    <property type="match status" value="1"/>
</dbReference>
<gene>
    <name evidence="6" type="ORF">SAMN05661010_00868</name>
</gene>
<keyword evidence="1" id="KW-0805">Transcription regulation</keyword>
<dbReference type="InterPro" id="IPR036388">
    <property type="entry name" value="WH-like_DNA-bd_sf"/>
</dbReference>
<evidence type="ECO:0000313" key="7">
    <source>
        <dbReference type="Proteomes" id="UP000198654"/>
    </source>
</evidence>
<accession>A0A1G9GZ59</accession>
<reference evidence="6 7" key="1">
    <citation type="submission" date="2016-10" db="EMBL/GenBank/DDBJ databases">
        <authorList>
            <person name="de Groot N.N."/>
        </authorList>
    </citation>
    <scope>NUCLEOTIDE SEQUENCE [LARGE SCALE GENOMIC DNA]</scope>
    <source>
        <strain evidence="6 7">DSM 14789</strain>
    </source>
</reference>
<feature type="compositionally biased region" description="Basic and acidic residues" evidence="4">
    <location>
        <begin position="7"/>
        <end position="19"/>
    </location>
</feature>
<dbReference type="SMART" id="SM00895">
    <property type="entry name" value="FCD"/>
    <property type="match status" value="1"/>
</dbReference>
<dbReference type="STRING" id="119000.SAMN05661010_00868"/>
<dbReference type="Proteomes" id="UP000198654">
    <property type="component" value="Unassembled WGS sequence"/>
</dbReference>
<dbReference type="PRINTS" id="PR00035">
    <property type="entry name" value="HTHGNTR"/>
</dbReference>
<dbReference type="PANTHER" id="PTHR43537">
    <property type="entry name" value="TRANSCRIPTIONAL REGULATOR, GNTR FAMILY"/>
    <property type="match status" value="1"/>
</dbReference>
<dbReference type="Pfam" id="PF00392">
    <property type="entry name" value="GntR"/>
    <property type="match status" value="1"/>
</dbReference>
<evidence type="ECO:0000256" key="2">
    <source>
        <dbReference type="ARBA" id="ARBA00023125"/>
    </source>
</evidence>
<dbReference type="SUPFAM" id="SSF48008">
    <property type="entry name" value="GntR ligand-binding domain-like"/>
    <property type="match status" value="1"/>
</dbReference>
<dbReference type="AlphaFoldDB" id="A0A1G9GZ59"/>
<dbReference type="OrthoDB" id="9799812at2"/>
<sequence length="240" mass="27222">MTTDGPTARRRESDDEPRVPRRRIRTPSLAEDAYRTLHHMIVFGQLAPGERLIEPELCEALGISRTPLREALKLLAAEGLVATRRNRNAMVTLFDARELEHLFEVEAGIESFAIALAAQRMTNTELKRVEALQVRMEKLHGSGDLDTYFELNQRVHAMIVAGARNPVLEETHRRLIGRLERARYAALGKSGRWRESAHEHREILEALKARDGQRAQQLLLAHVQHTGEVIAAICDRPAKR</sequence>
<protein>
    <submittedName>
        <fullName evidence="6">DNA-binding transcriptional regulator, GntR family</fullName>
    </submittedName>
</protein>
<evidence type="ECO:0000313" key="6">
    <source>
        <dbReference type="EMBL" id="SDL05941.1"/>
    </source>
</evidence>
<dbReference type="PROSITE" id="PS50949">
    <property type="entry name" value="HTH_GNTR"/>
    <property type="match status" value="1"/>
</dbReference>
<evidence type="ECO:0000259" key="5">
    <source>
        <dbReference type="PROSITE" id="PS50949"/>
    </source>
</evidence>
<dbReference type="InterPro" id="IPR036390">
    <property type="entry name" value="WH_DNA-bd_sf"/>
</dbReference>
<dbReference type="Gene3D" id="1.10.10.10">
    <property type="entry name" value="Winged helix-like DNA-binding domain superfamily/Winged helix DNA-binding domain"/>
    <property type="match status" value="1"/>
</dbReference>
<dbReference type="GO" id="GO:0003677">
    <property type="term" value="F:DNA binding"/>
    <property type="evidence" value="ECO:0007669"/>
    <property type="project" value="UniProtKB-KW"/>
</dbReference>
<dbReference type="InterPro" id="IPR011711">
    <property type="entry name" value="GntR_C"/>
</dbReference>
<keyword evidence="3" id="KW-0804">Transcription</keyword>
<dbReference type="SUPFAM" id="SSF46785">
    <property type="entry name" value="Winged helix' DNA-binding domain"/>
    <property type="match status" value="1"/>
</dbReference>
<evidence type="ECO:0000256" key="3">
    <source>
        <dbReference type="ARBA" id="ARBA00023163"/>
    </source>
</evidence>
<dbReference type="Gene3D" id="1.20.120.530">
    <property type="entry name" value="GntR ligand-binding domain-like"/>
    <property type="match status" value="1"/>
</dbReference>
<keyword evidence="2 6" id="KW-0238">DNA-binding</keyword>
<proteinExistence type="predicted"/>
<dbReference type="Pfam" id="PF07729">
    <property type="entry name" value="FCD"/>
    <property type="match status" value="1"/>
</dbReference>
<organism evidence="6 7">
    <name type="scientific">Modicisalibacter muralis</name>
    <dbReference type="NCBI Taxonomy" id="119000"/>
    <lineage>
        <taxon>Bacteria</taxon>
        <taxon>Pseudomonadati</taxon>
        <taxon>Pseudomonadota</taxon>
        <taxon>Gammaproteobacteria</taxon>
        <taxon>Oceanospirillales</taxon>
        <taxon>Halomonadaceae</taxon>
        <taxon>Modicisalibacter</taxon>
    </lineage>
</organism>
<evidence type="ECO:0000256" key="4">
    <source>
        <dbReference type="SAM" id="MobiDB-lite"/>
    </source>
</evidence>
<dbReference type="CDD" id="cd07377">
    <property type="entry name" value="WHTH_GntR"/>
    <property type="match status" value="1"/>
</dbReference>
<dbReference type="GO" id="GO:0003700">
    <property type="term" value="F:DNA-binding transcription factor activity"/>
    <property type="evidence" value="ECO:0007669"/>
    <property type="project" value="InterPro"/>
</dbReference>
<dbReference type="EMBL" id="FNGI01000001">
    <property type="protein sequence ID" value="SDL05941.1"/>
    <property type="molecule type" value="Genomic_DNA"/>
</dbReference>